<evidence type="ECO:0000313" key="8">
    <source>
        <dbReference type="Proteomes" id="UP000410492"/>
    </source>
</evidence>
<comment type="function">
    <text evidence="5">Involved in transvection phenomena (= synapsis-dependent gene expression), where the synaptic pairing of chromosomes carrying genes with which zeste interacts influences the expression of these genes. Zeste binds to DNA and stimulates transcription from a nearby promoter.</text>
</comment>
<dbReference type="GO" id="GO:0005634">
    <property type="term" value="C:nucleus"/>
    <property type="evidence" value="ECO:0007669"/>
    <property type="project" value="TreeGrafter"/>
</dbReference>
<evidence type="ECO:0000259" key="6">
    <source>
        <dbReference type="SMART" id="SM00717"/>
    </source>
</evidence>
<keyword evidence="3" id="KW-0805">Transcription regulation</keyword>
<dbReference type="InterPro" id="IPR028002">
    <property type="entry name" value="Myb_DNA-bind_5"/>
</dbReference>
<evidence type="ECO:0000256" key="1">
    <source>
        <dbReference type="ARBA" id="ARBA00011764"/>
    </source>
</evidence>
<sequence length="346" mass="40387">MCQNCQIVTSFRILLIFTVKKKKGMESKPQKGKRVRGNNFTKEEELLLIRTVAMFKNVIECKLTDKVNNQEKNEAWQKVSQYFNANNNSWRSTEQLRIKYENLKAKVRKVVAQRRMVMTGTGGGPGKIEELDPVLEALLEIIIKKTVVGEHSPWDNDSQITQDITEEENNAILLSKKEAPDFRSQLEIFTIELDDDNRNEISQNLKSDMANVCGTDMICEISKQDQNVDIASVSEKCGSKRKIDDEKENLRPEQSKVSKSWQSYTPKKLRTPLSKKLRTRRNDIKDTYYEKRIILVEEEIKKNKLEQEDLLLKRQIDNERNAREQEEHKTKMELLHLQLNKLRGEC</sequence>
<proteinExistence type="predicted"/>
<dbReference type="Pfam" id="PF13873">
    <property type="entry name" value="Myb_DNA-bind_5"/>
    <property type="match status" value="1"/>
</dbReference>
<reference evidence="7 8" key="1">
    <citation type="submission" date="2019-01" db="EMBL/GenBank/DDBJ databases">
        <authorList>
            <person name="Sayadi A."/>
        </authorList>
    </citation>
    <scope>NUCLEOTIDE SEQUENCE [LARGE SCALE GENOMIC DNA]</scope>
</reference>
<dbReference type="InterPro" id="IPR001005">
    <property type="entry name" value="SANT/Myb"/>
</dbReference>
<keyword evidence="8" id="KW-1185">Reference proteome</keyword>
<protein>
    <recommendedName>
        <fullName evidence="2">Regulatory protein zeste</fullName>
    </recommendedName>
</protein>
<comment type="subunit">
    <text evidence="1">Self-associates forming complexes of several hundred monomers.</text>
</comment>
<evidence type="ECO:0000256" key="5">
    <source>
        <dbReference type="ARBA" id="ARBA00025466"/>
    </source>
</evidence>
<organism evidence="7 8">
    <name type="scientific">Callosobruchus maculatus</name>
    <name type="common">Southern cowpea weevil</name>
    <name type="synonym">Pulse bruchid</name>
    <dbReference type="NCBI Taxonomy" id="64391"/>
    <lineage>
        <taxon>Eukaryota</taxon>
        <taxon>Metazoa</taxon>
        <taxon>Ecdysozoa</taxon>
        <taxon>Arthropoda</taxon>
        <taxon>Hexapoda</taxon>
        <taxon>Insecta</taxon>
        <taxon>Pterygota</taxon>
        <taxon>Neoptera</taxon>
        <taxon>Endopterygota</taxon>
        <taxon>Coleoptera</taxon>
        <taxon>Polyphaga</taxon>
        <taxon>Cucujiformia</taxon>
        <taxon>Chrysomeloidea</taxon>
        <taxon>Chrysomelidae</taxon>
        <taxon>Bruchinae</taxon>
        <taxon>Bruchini</taxon>
        <taxon>Callosobruchus</taxon>
    </lineage>
</organism>
<dbReference type="OrthoDB" id="6768743at2759"/>
<dbReference type="PANTHER" id="PTHR23098:SF16">
    <property type="entry name" value="REGULATORY PROTEIN ZESTE"/>
    <property type="match status" value="1"/>
</dbReference>
<dbReference type="SMART" id="SM00717">
    <property type="entry name" value="SANT"/>
    <property type="match status" value="1"/>
</dbReference>
<evidence type="ECO:0000256" key="4">
    <source>
        <dbReference type="ARBA" id="ARBA00023163"/>
    </source>
</evidence>
<keyword evidence="4" id="KW-0804">Transcription</keyword>
<feature type="domain" description="Myb-like" evidence="6">
    <location>
        <begin position="36"/>
        <end position="106"/>
    </location>
</feature>
<evidence type="ECO:0000256" key="3">
    <source>
        <dbReference type="ARBA" id="ARBA00023015"/>
    </source>
</evidence>
<accession>A0A653D0A6</accession>
<evidence type="ECO:0000256" key="2">
    <source>
        <dbReference type="ARBA" id="ARBA00016807"/>
    </source>
</evidence>
<evidence type="ECO:0000313" key="7">
    <source>
        <dbReference type="EMBL" id="VEN53563.1"/>
    </source>
</evidence>
<dbReference type="AlphaFoldDB" id="A0A653D0A6"/>
<dbReference type="EMBL" id="CAACVG010009563">
    <property type="protein sequence ID" value="VEN53563.1"/>
    <property type="molecule type" value="Genomic_DNA"/>
</dbReference>
<gene>
    <name evidence="7" type="ORF">CALMAC_LOCUS13332</name>
</gene>
<name>A0A653D0A6_CALMS</name>
<dbReference type="PANTHER" id="PTHR23098">
    <property type="entry name" value="AGAP001331-PA-RELATED"/>
    <property type="match status" value="1"/>
</dbReference>
<dbReference type="Proteomes" id="UP000410492">
    <property type="component" value="Unassembled WGS sequence"/>
</dbReference>